<dbReference type="EMBL" id="AP023189">
    <property type="protein sequence ID" value="BCG26454.1"/>
    <property type="molecule type" value="Genomic_DNA"/>
</dbReference>
<dbReference type="RefSeq" id="WP_173180424.1">
    <property type="nucleotide sequence ID" value="NZ_AP023189.1"/>
</dbReference>
<evidence type="ECO:0000313" key="2">
    <source>
        <dbReference type="Proteomes" id="UP000509383"/>
    </source>
</evidence>
<dbReference type="Proteomes" id="UP000509383">
    <property type="component" value="Chromosome"/>
</dbReference>
<gene>
    <name evidence="1" type="ORF">TUM18999_46450</name>
</gene>
<accession>A0A6J4EBU3</accession>
<protein>
    <submittedName>
        <fullName evidence="1">Uncharacterized protein</fullName>
    </submittedName>
</protein>
<name>A0A6J4EBU3_9PSED</name>
<proteinExistence type="predicted"/>
<evidence type="ECO:0000313" key="1">
    <source>
        <dbReference type="EMBL" id="BCG26454.1"/>
    </source>
</evidence>
<dbReference type="KEGG" id="ptw:TUM18999_46450"/>
<sequence length="142" mass="15890">MLAGRSIKEWIGLAAFVAVGLFAVKAYYGNSGSLAVTSESQAAPIDEAALSNYSRANYPRTYDTWGEDGVDRIKERERAAANQVARSGQCDRVTYVGLSEQESSPPNEIVVYVDCENKNRFYVGSYELTKEPWFLKVRKKIY</sequence>
<dbReference type="AlphaFoldDB" id="A0A6J4EBU3"/>
<organism evidence="1 2">
    <name type="scientific">Pseudomonas tohonis</name>
    <dbReference type="NCBI Taxonomy" id="2725477"/>
    <lineage>
        <taxon>Bacteria</taxon>
        <taxon>Pseudomonadati</taxon>
        <taxon>Pseudomonadota</taxon>
        <taxon>Gammaproteobacteria</taxon>
        <taxon>Pseudomonadales</taxon>
        <taxon>Pseudomonadaceae</taxon>
        <taxon>Pseudomonas</taxon>
    </lineage>
</organism>
<reference evidence="1 2" key="1">
    <citation type="submission" date="2020-05" db="EMBL/GenBank/DDBJ databases">
        <title>Characterization of novel class B3 metallo-beta-lactamase from novel Pseudomonas species.</title>
        <authorList>
            <person name="Yamada K."/>
            <person name="Aoki K."/>
            <person name="Ishii Y."/>
        </authorList>
    </citation>
    <scope>NUCLEOTIDE SEQUENCE [LARGE SCALE GENOMIC DNA]</scope>
    <source>
        <strain evidence="1 2">TUM18999</strain>
    </source>
</reference>